<dbReference type="InterPro" id="IPR050302">
    <property type="entry name" value="Rab_GAP_TBC_domain"/>
</dbReference>
<feature type="chain" id="PRO_5032627153" evidence="1">
    <location>
        <begin position="23"/>
        <end position="355"/>
    </location>
</feature>
<feature type="domain" description="Rab-GAP TBC" evidence="2">
    <location>
        <begin position="76"/>
        <end position="261"/>
    </location>
</feature>
<proteinExistence type="predicted"/>
<organism evidence="3 4">
    <name type="scientific">Symbiodinium necroappetens</name>
    <dbReference type="NCBI Taxonomy" id="1628268"/>
    <lineage>
        <taxon>Eukaryota</taxon>
        <taxon>Sar</taxon>
        <taxon>Alveolata</taxon>
        <taxon>Dinophyceae</taxon>
        <taxon>Suessiales</taxon>
        <taxon>Symbiodiniaceae</taxon>
        <taxon>Symbiodinium</taxon>
    </lineage>
</organism>
<reference evidence="3" key="1">
    <citation type="submission" date="2021-02" db="EMBL/GenBank/DDBJ databases">
        <authorList>
            <person name="Dougan E. K."/>
            <person name="Rhodes N."/>
            <person name="Thang M."/>
            <person name="Chan C."/>
        </authorList>
    </citation>
    <scope>NUCLEOTIDE SEQUENCE</scope>
</reference>
<keyword evidence="1" id="KW-0732">Signal</keyword>
<evidence type="ECO:0000259" key="2">
    <source>
        <dbReference type="PROSITE" id="PS50086"/>
    </source>
</evidence>
<dbReference type="Gene3D" id="1.10.8.270">
    <property type="entry name" value="putative rabgap domain of human tbc1 domain family member 14 like domains"/>
    <property type="match status" value="1"/>
</dbReference>
<dbReference type="GO" id="GO:0031267">
    <property type="term" value="F:small GTPase binding"/>
    <property type="evidence" value="ECO:0007669"/>
    <property type="project" value="TreeGrafter"/>
</dbReference>
<dbReference type="InterPro" id="IPR035969">
    <property type="entry name" value="Rab-GAP_TBC_sf"/>
</dbReference>
<dbReference type="EMBL" id="CAJNJA010059130">
    <property type="protein sequence ID" value="CAE7866645.1"/>
    <property type="molecule type" value="Genomic_DNA"/>
</dbReference>
<evidence type="ECO:0000313" key="4">
    <source>
        <dbReference type="Proteomes" id="UP000601435"/>
    </source>
</evidence>
<dbReference type="AlphaFoldDB" id="A0A813AFN9"/>
<keyword evidence="4" id="KW-1185">Reference proteome</keyword>
<dbReference type="PANTHER" id="PTHR47219">
    <property type="entry name" value="RAB GTPASE-ACTIVATING PROTEIN 1-LIKE"/>
    <property type="match status" value="1"/>
</dbReference>
<dbReference type="OrthoDB" id="294251at2759"/>
<dbReference type="PROSITE" id="PS50086">
    <property type="entry name" value="TBC_RABGAP"/>
    <property type="match status" value="1"/>
</dbReference>
<dbReference type="SUPFAM" id="SSF47923">
    <property type="entry name" value="Ypt/Rab-GAP domain of gyp1p"/>
    <property type="match status" value="2"/>
</dbReference>
<dbReference type="InterPro" id="IPR000195">
    <property type="entry name" value="Rab-GAP-TBC_dom"/>
</dbReference>
<comment type="caution">
    <text evidence="3">The sequence shown here is derived from an EMBL/GenBank/DDBJ whole genome shotgun (WGS) entry which is preliminary data.</text>
</comment>
<dbReference type="SMART" id="SM00164">
    <property type="entry name" value="TBC"/>
    <property type="match status" value="1"/>
</dbReference>
<name>A0A813AFN9_9DINO</name>
<accession>A0A813AFN9</accession>
<dbReference type="PANTHER" id="PTHR47219:SF9">
    <property type="entry name" value="GTPASE ACTIVATING PROTEIN AND CENTROSOME-ASSOCIATED, ISOFORM B"/>
    <property type="match status" value="1"/>
</dbReference>
<gene>
    <name evidence="3" type="primary">EVI5</name>
    <name evidence="3" type="ORF">SNEC2469_LOCUS27777</name>
</gene>
<dbReference type="Proteomes" id="UP000601435">
    <property type="component" value="Unassembled WGS sequence"/>
</dbReference>
<sequence>MSEGCCLAPLFSALLPLQRLVALPVPSALKTWEKEEALDEAGRVRKWSSALSECPESLVSLCKDQPGLFKELVEAGVPSDLRWEVWKAALGGLRCGQGGQYQELLQRHSGWEPLIEKDSARTFLVLSVDDMGMHAHCLQNICKAYANLNPEIGYCQGMNFIVGLLLLVSDGAEEETFWVFAALMHDLELSGLYAGGFPLLRRYMDGFGQLIAAVLPRHSLRLQAEDIHLEEFLQSWYLSLFVTCLPKAAVVEVWDEIICLSGLPSLVPLSVALLECVPIDSQMRVKLKSLNEVVASKACAIAQFLRRSLTVGTLELSTRDAEVSRMQASPEAPQSIWDVSKHSTALAVMRGAAGR</sequence>
<dbReference type="GO" id="GO:0005096">
    <property type="term" value="F:GTPase activator activity"/>
    <property type="evidence" value="ECO:0007669"/>
    <property type="project" value="TreeGrafter"/>
</dbReference>
<evidence type="ECO:0000313" key="3">
    <source>
        <dbReference type="EMBL" id="CAE7866645.1"/>
    </source>
</evidence>
<dbReference type="Gene3D" id="1.10.472.80">
    <property type="entry name" value="Ypt/Rab-GAP domain of gyp1p, domain 3"/>
    <property type="match status" value="1"/>
</dbReference>
<dbReference type="Pfam" id="PF00566">
    <property type="entry name" value="RabGAP-TBC"/>
    <property type="match status" value="1"/>
</dbReference>
<evidence type="ECO:0000256" key="1">
    <source>
        <dbReference type="SAM" id="SignalP"/>
    </source>
</evidence>
<feature type="signal peptide" evidence="1">
    <location>
        <begin position="1"/>
        <end position="22"/>
    </location>
</feature>
<protein>
    <submittedName>
        <fullName evidence="3">EVI5 protein</fullName>
    </submittedName>
</protein>